<keyword evidence="2" id="KW-1185">Reference proteome</keyword>
<organism evidence="1">
    <name type="scientific">Oppiella nova</name>
    <dbReference type="NCBI Taxonomy" id="334625"/>
    <lineage>
        <taxon>Eukaryota</taxon>
        <taxon>Metazoa</taxon>
        <taxon>Ecdysozoa</taxon>
        <taxon>Arthropoda</taxon>
        <taxon>Chelicerata</taxon>
        <taxon>Arachnida</taxon>
        <taxon>Acari</taxon>
        <taxon>Acariformes</taxon>
        <taxon>Sarcoptiformes</taxon>
        <taxon>Oribatida</taxon>
        <taxon>Brachypylina</taxon>
        <taxon>Oppioidea</taxon>
        <taxon>Oppiidae</taxon>
        <taxon>Oppiella</taxon>
    </lineage>
</organism>
<protein>
    <submittedName>
        <fullName evidence="1">Uncharacterized protein</fullName>
    </submittedName>
</protein>
<gene>
    <name evidence="1" type="ORF">ONB1V03_LOCUS9086</name>
</gene>
<dbReference type="EMBL" id="OC920348">
    <property type="protein sequence ID" value="CAD7652425.1"/>
    <property type="molecule type" value="Genomic_DNA"/>
</dbReference>
<dbReference type="Proteomes" id="UP000728032">
    <property type="component" value="Unassembled WGS sequence"/>
</dbReference>
<accession>A0A7R9M3L5</accession>
<evidence type="ECO:0000313" key="2">
    <source>
        <dbReference type="Proteomes" id="UP000728032"/>
    </source>
</evidence>
<dbReference type="EMBL" id="CAJPVJ010005523">
    <property type="protein sequence ID" value="CAG2169612.1"/>
    <property type="molecule type" value="Genomic_DNA"/>
</dbReference>
<evidence type="ECO:0000313" key="1">
    <source>
        <dbReference type="EMBL" id="CAD7652425.1"/>
    </source>
</evidence>
<proteinExistence type="predicted"/>
<dbReference type="AlphaFoldDB" id="A0A7R9M3L5"/>
<sequence length="110" mass="13461">MSQWFEDGVYYIQTELCSYSLKYILQRKPIWLTLGWRHCTPVLLEVIPQEWELVNTWHRNSPVELKIYSGYEIYDKFIKLDQILDSMCVPIHSTRLECSQLPHYYRRYPR</sequence>
<reference evidence="1" key="1">
    <citation type="submission" date="2020-11" db="EMBL/GenBank/DDBJ databases">
        <authorList>
            <person name="Tran Van P."/>
        </authorList>
    </citation>
    <scope>NUCLEOTIDE SEQUENCE</scope>
</reference>
<name>A0A7R9M3L5_9ACAR</name>